<dbReference type="PRINTS" id="PR00080">
    <property type="entry name" value="SDRFAMILY"/>
</dbReference>
<dbReference type="InterPro" id="IPR050259">
    <property type="entry name" value="SDR"/>
</dbReference>
<keyword evidence="5" id="KW-1185">Reference proteome</keyword>
<dbReference type="InterPro" id="IPR036291">
    <property type="entry name" value="NAD(P)-bd_dom_sf"/>
</dbReference>
<sequence length="241" mass="25507">MTLNLKGKTALVTGGSRGIGRAVVERLLAAEANVAFCGRSQEGVDKALEEIRGANSTFALKVAGRVADVGSEEQVRSLFEWLDVEFGVLDILVNNAGVGIFKDLAAMAPEEWQTVIGTNLTGVYNCCHHGLPRLQKQGGGWIVNIASLAGKNAFAGGAAYNASKFGLCGMSEAILLDHRYEGVKVTTVLPGSVSTDFGRAGKADWKIGAEDVAEAVAMILAMPDRTLVSHVEIRPSRPPRK</sequence>
<dbReference type="Proteomes" id="UP000593892">
    <property type="component" value="Chromosome"/>
</dbReference>
<dbReference type="Pfam" id="PF00106">
    <property type="entry name" value="adh_short"/>
    <property type="match status" value="1"/>
</dbReference>
<name>A0A7S7NSW4_PALFE</name>
<organism evidence="4 5">
    <name type="scientific">Paludibaculum fermentans</name>
    <dbReference type="NCBI Taxonomy" id="1473598"/>
    <lineage>
        <taxon>Bacteria</taxon>
        <taxon>Pseudomonadati</taxon>
        <taxon>Acidobacteriota</taxon>
        <taxon>Terriglobia</taxon>
        <taxon>Bryobacterales</taxon>
        <taxon>Bryobacteraceae</taxon>
        <taxon>Paludibaculum</taxon>
    </lineage>
</organism>
<dbReference type="SMART" id="SM00822">
    <property type="entry name" value="PKS_KR"/>
    <property type="match status" value="1"/>
</dbReference>
<proteinExistence type="inferred from homology"/>
<dbReference type="InterPro" id="IPR057326">
    <property type="entry name" value="KR_dom"/>
</dbReference>
<dbReference type="Gene3D" id="3.40.50.720">
    <property type="entry name" value="NAD(P)-binding Rossmann-like Domain"/>
    <property type="match status" value="1"/>
</dbReference>
<accession>A0A7S7NSW4</accession>
<dbReference type="PRINTS" id="PR00081">
    <property type="entry name" value="GDHRDH"/>
</dbReference>
<gene>
    <name evidence="4" type="ORF">IRI77_03815</name>
</gene>
<dbReference type="EMBL" id="CP063849">
    <property type="protein sequence ID" value="QOY89096.1"/>
    <property type="molecule type" value="Genomic_DNA"/>
</dbReference>
<evidence type="ECO:0000313" key="4">
    <source>
        <dbReference type="EMBL" id="QOY89096.1"/>
    </source>
</evidence>
<reference evidence="4 5" key="1">
    <citation type="submission" date="2020-10" db="EMBL/GenBank/DDBJ databases">
        <title>Complete genome sequence of Paludibaculum fermentans P105T, a facultatively anaerobic acidobacterium capable of dissimilatory Fe(III) reduction.</title>
        <authorList>
            <person name="Dedysh S.N."/>
            <person name="Beletsky A.V."/>
            <person name="Kulichevskaya I.S."/>
            <person name="Mardanov A.V."/>
            <person name="Ravin N.V."/>
        </authorList>
    </citation>
    <scope>NUCLEOTIDE SEQUENCE [LARGE SCALE GENOMIC DNA]</scope>
    <source>
        <strain evidence="4 5">P105</strain>
    </source>
</reference>
<feature type="domain" description="Ketoreductase" evidence="3">
    <location>
        <begin position="8"/>
        <end position="197"/>
    </location>
</feature>
<evidence type="ECO:0000256" key="1">
    <source>
        <dbReference type="ARBA" id="ARBA00006484"/>
    </source>
</evidence>
<comment type="similarity">
    <text evidence="1 2">Belongs to the short-chain dehydrogenases/reductases (SDR) family.</text>
</comment>
<protein>
    <submittedName>
        <fullName evidence="4">SDR family oxidoreductase</fullName>
    </submittedName>
</protein>
<dbReference type="AlphaFoldDB" id="A0A7S7NSW4"/>
<dbReference type="InterPro" id="IPR002347">
    <property type="entry name" value="SDR_fam"/>
</dbReference>
<dbReference type="NCBIfam" id="NF005594">
    <property type="entry name" value="PRK07326.1"/>
    <property type="match status" value="1"/>
</dbReference>
<dbReference type="FunFam" id="3.40.50.720:FF:000084">
    <property type="entry name" value="Short-chain dehydrogenase reductase"/>
    <property type="match status" value="1"/>
</dbReference>
<evidence type="ECO:0000259" key="3">
    <source>
        <dbReference type="SMART" id="SM00822"/>
    </source>
</evidence>
<dbReference type="PANTHER" id="PTHR42879">
    <property type="entry name" value="3-OXOACYL-(ACYL-CARRIER-PROTEIN) REDUCTASE"/>
    <property type="match status" value="1"/>
</dbReference>
<evidence type="ECO:0000313" key="5">
    <source>
        <dbReference type="Proteomes" id="UP000593892"/>
    </source>
</evidence>
<evidence type="ECO:0000256" key="2">
    <source>
        <dbReference type="RuleBase" id="RU000363"/>
    </source>
</evidence>
<dbReference type="PANTHER" id="PTHR42879:SF2">
    <property type="entry name" value="3-OXOACYL-[ACYL-CARRIER-PROTEIN] REDUCTASE FABG"/>
    <property type="match status" value="1"/>
</dbReference>
<dbReference type="SUPFAM" id="SSF51735">
    <property type="entry name" value="NAD(P)-binding Rossmann-fold domains"/>
    <property type="match status" value="1"/>
</dbReference>
<dbReference type="RefSeq" id="WP_194450758.1">
    <property type="nucleotide sequence ID" value="NZ_CP063849.1"/>
</dbReference>
<dbReference type="KEGG" id="pfer:IRI77_03815"/>